<dbReference type="AlphaFoldDB" id="A0AAV3Q289"/>
<dbReference type="PROSITE" id="PS51294">
    <property type="entry name" value="HTH_MYB"/>
    <property type="match status" value="2"/>
</dbReference>
<dbReference type="Proteomes" id="UP001454036">
    <property type="component" value="Unassembled WGS sequence"/>
</dbReference>
<accession>A0AAV3Q289</accession>
<dbReference type="FunFam" id="1.10.10.60:FF:000060">
    <property type="entry name" value="MYB transcription factor"/>
    <property type="match status" value="1"/>
</dbReference>
<keyword evidence="3" id="KW-0805">Transcription regulation</keyword>
<dbReference type="SMART" id="SM00717">
    <property type="entry name" value="SANT"/>
    <property type="match status" value="2"/>
</dbReference>
<dbReference type="InterPro" id="IPR001005">
    <property type="entry name" value="SANT/Myb"/>
</dbReference>
<dbReference type="Gene3D" id="1.10.10.60">
    <property type="entry name" value="Homeodomain-like"/>
    <property type="match status" value="2"/>
</dbReference>
<dbReference type="InterPro" id="IPR009057">
    <property type="entry name" value="Homeodomain-like_sf"/>
</dbReference>
<protein>
    <submittedName>
        <fullName evidence="10">DNA-binding transcription factor</fullName>
    </submittedName>
</protein>
<feature type="domain" description="HTH myb-type" evidence="9">
    <location>
        <begin position="10"/>
        <end position="58"/>
    </location>
</feature>
<dbReference type="SUPFAM" id="SSF46689">
    <property type="entry name" value="Homeodomain-like"/>
    <property type="match status" value="1"/>
</dbReference>
<comment type="subcellular location">
    <subcellularLocation>
        <location evidence="1">Nucleus</location>
    </subcellularLocation>
</comment>
<evidence type="ECO:0000313" key="11">
    <source>
        <dbReference type="Proteomes" id="UP001454036"/>
    </source>
</evidence>
<feature type="region of interest" description="Disordered" evidence="7">
    <location>
        <begin position="125"/>
        <end position="147"/>
    </location>
</feature>
<evidence type="ECO:0000259" key="9">
    <source>
        <dbReference type="PROSITE" id="PS51294"/>
    </source>
</evidence>
<evidence type="ECO:0000256" key="1">
    <source>
        <dbReference type="ARBA" id="ARBA00004123"/>
    </source>
</evidence>
<dbReference type="EMBL" id="BAABME010003074">
    <property type="protein sequence ID" value="GAA0157292.1"/>
    <property type="molecule type" value="Genomic_DNA"/>
</dbReference>
<dbReference type="PROSITE" id="PS50090">
    <property type="entry name" value="MYB_LIKE"/>
    <property type="match status" value="2"/>
</dbReference>
<evidence type="ECO:0000256" key="6">
    <source>
        <dbReference type="ARBA" id="ARBA00023242"/>
    </source>
</evidence>
<evidence type="ECO:0000259" key="8">
    <source>
        <dbReference type="PROSITE" id="PS50090"/>
    </source>
</evidence>
<keyword evidence="5" id="KW-0804">Transcription</keyword>
<keyword evidence="11" id="KW-1185">Reference proteome</keyword>
<evidence type="ECO:0000256" key="2">
    <source>
        <dbReference type="ARBA" id="ARBA00022737"/>
    </source>
</evidence>
<feature type="domain" description="HTH myb-type" evidence="9">
    <location>
        <begin position="63"/>
        <end position="118"/>
    </location>
</feature>
<dbReference type="FunFam" id="1.10.10.60:FF:000351">
    <property type="entry name" value="Transcription factor GAMYB"/>
    <property type="match status" value="1"/>
</dbReference>
<comment type="caution">
    <text evidence="10">The sequence shown here is derived from an EMBL/GenBank/DDBJ whole genome shotgun (WGS) entry which is preliminary data.</text>
</comment>
<evidence type="ECO:0000256" key="7">
    <source>
        <dbReference type="SAM" id="MobiDB-lite"/>
    </source>
</evidence>
<keyword evidence="4 10" id="KW-0238">DNA-binding</keyword>
<organism evidence="10 11">
    <name type="scientific">Lithospermum erythrorhizon</name>
    <name type="common">Purple gromwell</name>
    <name type="synonym">Lithospermum officinale var. erythrorhizon</name>
    <dbReference type="NCBI Taxonomy" id="34254"/>
    <lineage>
        <taxon>Eukaryota</taxon>
        <taxon>Viridiplantae</taxon>
        <taxon>Streptophyta</taxon>
        <taxon>Embryophyta</taxon>
        <taxon>Tracheophyta</taxon>
        <taxon>Spermatophyta</taxon>
        <taxon>Magnoliopsida</taxon>
        <taxon>eudicotyledons</taxon>
        <taxon>Gunneridae</taxon>
        <taxon>Pentapetalae</taxon>
        <taxon>asterids</taxon>
        <taxon>lamiids</taxon>
        <taxon>Boraginales</taxon>
        <taxon>Boraginaceae</taxon>
        <taxon>Boraginoideae</taxon>
        <taxon>Lithospermeae</taxon>
        <taxon>Lithospermum</taxon>
    </lineage>
</organism>
<evidence type="ECO:0000256" key="4">
    <source>
        <dbReference type="ARBA" id="ARBA00023125"/>
    </source>
</evidence>
<dbReference type="GO" id="GO:0005634">
    <property type="term" value="C:nucleus"/>
    <property type="evidence" value="ECO:0007669"/>
    <property type="project" value="UniProtKB-SubCell"/>
</dbReference>
<keyword evidence="6" id="KW-0539">Nucleus</keyword>
<dbReference type="CDD" id="cd00167">
    <property type="entry name" value="SANT"/>
    <property type="match status" value="2"/>
</dbReference>
<evidence type="ECO:0000256" key="5">
    <source>
        <dbReference type="ARBA" id="ARBA00023163"/>
    </source>
</evidence>
<feature type="domain" description="Myb-like" evidence="8">
    <location>
        <begin position="10"/>
        <end position="62"/>
    </location>
</feature>
<dbReference type="InterPro" id="IPR053106">
    <property type="entry name" value="Plant_Male-Germline_Reg_TFs"/>
</dbReference>
<dbReference type="GO" id="GO:0003677">
    <property type="term" value="F:DNA binding"/>
    <property type="evidence" value="ECO:0007669"/>
    <property type="project" value="UniProtKB-KW"/>
</dbReference>
<gene>
    <name evidence="10" type="ORF">LIER_14594</name>
</gene>
<feature type="domain" description="Myb-like" evidence="8">
    <location>
        <begin position="71"/>
        <end position="114"/>
    </location>
</feature>
<reference evidence="10 11" key="1">
    <citation type="submission" date="2024-01" db="EMBL/GenBank/DDBJ databases">
        <title>The complete chloroplast genome sequence of Lithospermum erythrorhizon: insights into the phylogenetic relationship among Boraginaceae species and the maternal lineages of purple gromwells.</title>
        <authorList>
            <person name="Okada T."/>
            <person name="Watanabe K."/>
        </authorList>
    </citation>
    <scope>NUCLEOTIDE SEQUENCE [LARGE SCALE GENOMIC DNA]</scope>
</reference>
<sequence>MRRPRHNNVEEVIKKGPWASEEDEVLRNFVKKNGPRDWSSIRTMGLLPRTGKSCRLRWVNKLRPNLKKGCKFTAEEEKLVLDLQEKLGNKWATIATYLSGRTDNDVKNFWSTRQKRLARILKSSTHAGTKKKNNKGKAEVDDEKAHNLLDVKPGNSRQQVKEELQHQSLPELGNTKDVCASTSKETILDFCLLPEICHGYDQLLEFNESSFMDDFPSQDILEIGDLPDLMINSDDLPFDDLSACNNDLMNNDACNNDLMNNVEGAYGKGKLGSPTNFFDDFPTDMLDYLDGTFGKTSSK</sequence>
<dbReference type="Pfam" id="PF00249">
    <property type="entry name" value="Myb_DNA-binding"/>
    <property type="match status" value="2"/>
</dbReference>
<keyword evidence="2" id="KW-0677">Repeat</keyword>
<dbReference type="PANTHER" id="PTHR47996">
    <property type="entry name" value="TRANSCRIPTION FACTOR DUO1"/>
    <property type="match status" value="1"/>
</dbReference>
<evidence type="ECO:0000256" key="3">
    <source>
        <dbReference type="ARBA" id="ARBA00023015"/>
    </source>
</evidence>
<evidence type="ECO:0000313" key="10">
    <source>
        <dbReference type="EMBL" id="GAA0157292.1"/>
    </source>
</evidence>
<dbReference type="InterPro" id="IPR017930">
    <property type="entry name" value="Myb_dom"/>
</dbReference>
<name>A0AAV3Q289_LITER</name>
<dbReference type="PANTHER" id="PTHR47996:SF3">
    <property type="entry name" value="TRANSCRIPTION FACTOR DUO1"/>
    <property type="match status" value="1"/>
</dbReference>
<proteinExistence type="predicted"/>
<feature type="compositionally biased region" description="Basic and acidic residues" evidence="7">
    <location>
        <begin position="136"/>
        <end position="147"/>
    </location>
</feature>